<evidence type="ECO:0000256" key="1">
    <source>
        <dbReference type="ARBA" id="ARBA00004875"/>
    </source>
</evidence>
<dbReference type="GO" id="GO:0005975">
    <property type="term" value="P:carbohydrate metabolic process"/>
    <property type="evidence" value="ECO:0007669"/>
    <property type="project" value="InterPro"/>
</dbReference>
<evidence type="ECO:0000256" key="6">
    <source>
        <dbReference type="ARBA" id="ARBA00022777"/>
    </source>
</evidence>
<comment type="caution">
    <text evidence="10">The sequence shown here is derived from an EMBL/GenBank/DDBJ whole genome shotgun (WGS) entry which is preliminary data.</text>
</comment>
<dbReference type="GO" id="GO:0005737">
    <property type="term" value="C:cytoplasm"/>
    <property type="evidence" value="ECO:0007669"/>
    <property type="project" value="TreeGrafter"/>
</dbReference>
<dbReference type="PANTHER" id="PTHR43442:SF3">
    <property type="entry name" value="GLUCONOKINASE-RELATED"/>
    <property type="match status" value="1"/>
</dbReference>
<evidence type="ECO:0000313" key="11">
    <source>
        <dbReference type="Proteomes" id="UP001360560"/>
    </source>
</evidence>
<dbReference type="SUPFAM" id="SSF52540">
    <property type="entry name" value="P-loop containing nucleoside triphosphate hydrolases"/>
    <property type="match status" value="1"/>
</dbReference>
<accession>A0AAV5QW56</accession>
<evidence type="ECO:0000256" key="7">
    <source>
        <dbReference type="ARBA" id="ARBA00022840"/>
    </source>
</evidence>
<comment type="catalytic activity">
    <reaction evidence="8 9">
        <text>D-gluconate + ATP = 6-phospho-D-gluconate + ADP + H(+)</text>
        <dbReference type="Rhea" id="RHEA:19433"/>
        <dbReference type="ChEBI" id="CHEBI:15378"/>
        <dbReference type="ChEBI" id="CHEBI:18391"/>
        <dbReference type="ChEBI" id="CHEBI:30616"/>
        <dbReference type="ChEBI" id="CHEBI:58759"/>
        <dbReference type="ChEBI" id="CHEBI:456216"/>
        <dbReference type="EC" id="2.7.1.12"/>
    </reaction>
</comment>
<dbReference type="AlphaFoldDB" id="A0AAV5QW56"/>
<dbReference type="GeneID" id="90076747"/>
<keyword evidence="6 9" id="KW-0418">Kinase</keyword>
<dbReference type="Gene3D" id="3.40.50.300">
    <property type="entry name" value="P-loop containing nucleotide triphosphate hydrolases"/>
    <property type="match status" value="1"/>
</dbReference>
<dbReference type="GO" id="GO:0046316">
    <property type="term" value="F:gluconokinase activity"/>
    <property type="evidence" value="ECO:0007669"/>
    <property type="project" value="UniProtKB-EC"/>
</dbReference>
<dbReference type="EC" id="2.7.1.12" evidence="3 9"/>
<dbReference type="CDD" id="cd02021">
    <property type="entry name" value="GntK"/>
    <property type="match status" value="1"/>
</dbReference>
<comment type="similarity">
    <text evidence="2 9">Belongs to the gluconokinase GntK/GntV family.</text>
</comment>
<keyword evidence="5 9" id="KW-0547">Nucleotide-binding</keyword>
<organism evidence="10 11">
    <name type="scientific">Saccharomycopsis crataegensis</name>
    <dbReference type="NCBI Taxonomy" id="43959"/>
    <lineage>
        <taxon>Eukaryota</taxon>
        <taxon>Fungi</taxon>
        <taxon>Dikarya</taxon>
        <taxon>Ascomycota</taxon>
        <taxon>Saccharomycotina</taxon>
        <taxon>Saccharomycetes</taxon>
        <taxon>Saccharomycopsidaceae</taxon>
        <taxon>Saccharomycopsis</taxon>
    </lineage>
</organism>
<proteinExistence type="inferred from homology"/>
<keyword evidence="7 9" id="KW-0067">ATP-binding</keyword>
<dbReference type="InterPro" id="IPR027417">
    <property type="entry name" value="P-loop_NTPase"/>
</dbReference>
<dbReference type="RefSeq" id="XP_064855754.1">
    <property type="nucleotide sequence ID" value="XM_064999682.1"/>
</dbReference>
<dbReference type="NCBIfam" id="TIGR01313">
    <property type="entry name" value="therm_gnt_kin"/>
    <property type="match status" value="1"/>
</dbReference>
<gene>
    <name evidence="10" type="ORF">DASC09_060980</name>
</gene>
<evidence type="ECO:0000256" key="8">
    <source>
        <dbReference type="ARBA" id="ARBA00048090"/>
    </source>
</evidence>
<name>A0AAV5QW56_9ASCO</name>
<dbReference type="Proteomes" id="UP001360560">
    <property type="component" value="Unassembled WGS sequence"/>
</dbReference>
<evidence type="ECO:0000256" key="2">
    <source>
        <dbReference type="ARBA" id="ARBA00008420"/>
    </source>
</evidence>
<sequence>MTVVATNNNDGYIFVVGGPCGCGKSSISEGLAEYLGIPFIEGDDVHPAENVRKMSEGIPLTDDDRWGWLTKIADISFEKLMLPSGEQTTHKTTKYAIVGCSALKKKYRDHIAEEVSKLSHGVNIKVVYIFINISIEDSRARVAARKNHYMKPNMVDSQFKILEAPAGEELLIDGDRVNQKGTAIVLDPSGKDKQVMMDEVIGGLKRVDMI</sequence>
<evidence type="ECO:0000256" key="5">
    <source>
        <dbReference type="ARBA" id="ARBA00022741"/>
    </source>
</evidence>
<keyword evidence="11" id="KW-1185">Reference proteome</keyword>
<evidence type="ECO:0000256" key="4">
    <source>
        <dbReference type="ARBA" id="ARBA00022679"/>
    </source>
</evidence>
<reference evidence="10 11" key="1">
    <citation type="journal article" date="2023" name="Elife">
        <title>Identification of key yeast species and microbe-microbe interactions impacting larval growth of Drosophila in the wild.</title>
        <authorList>
            <person name="Mure A."/>
            <person name="Sugiura Y."/>
            <person name="Maeda R."/>
            <person name="Honda K."/>
            <person name="Sakurai N."/>
            <person name="Takahashi Y."/>
            <person name="Watada M."/>
            <person name="Katoh T."/>
            <person name="Gotoh A."/>
            <person name="Gotoh Y."/>
            <person name="Taniguchi I."/>
            <person name="Nakamura K."/>
            <person name="Hayashi T."/>
            <person name="Katayama T."/>
            <person name="Uemura T."/>
            <person name="Hattori Y."/>
        </authorList>
    </citation>
    <scope>NUCLEOTIDE SEQUENCE [LARGE SCALE GENOMIC DNA]</scope>
    <source>
        <strain evidence="10 11">SC-9</strain>
    </source>
</reference>
<comment type="pathway">
    <text evidence="1 9">Carbohydrate acid metabolism; D-gluconate degradation.</text>
</comment>
<protein>
    <recommendedName>
        <fullName evidence="3 9">Gluconokinase</fullName>
        <ecNumber evidence="3 9">2.7.1.12</ecNumber>
    </recommendedName>
</protein>
<dbReference type="GO" id="GO:0005524">
    <property type="term" value="F:ATP binding"/>
    <property type="evidence" value="ECO:0007669"/>
    <property type="project" value="UniProtKB-KW"/>
</dbReference>
<dbReference type="InterPro" id="IPR006001">
    <property type="entry name" value="Therm_gnt_kin"/>
</dbReference>
<evidence type="ECO:0000256" key="3">
    <source>
        <dbReference type="ARBA" id="ARBA00012054"/>
    </source>
</evidence>
<keyword evidence="4 9" id="KW-0808">Transferase</keyword>
<dbReference type="PANTHER" id="PTHR43442">
    <property type="entry name" value="GLUCONOKINASE-RELATED"/>
    <property type="match status" value="1"/>
</dbReference>
<evidence type="ECO:0000313" key="10">
    <source>
        <dbReference type="EMBL" id="GMM38759.1"/>
    </source>
</evidence>
<evidence type="ECO:0000256" key="9">
    <source>
        <dbReference type="RuleBase" id="RU363066"/>
    </source>
</evidence>
<dbReference type="EMBL" id="BTFZ01000020">
    <property type="protein sequence ID" value="GMM38759.1"/>
    <property type="molecule type" value="Genomic_DNA"/>
</dbReference>